<dbReference type="eggNOG" id="ENOG502TJU4">
    <property type="taxonomic scope" value="Eukaryota"/>
</dbReference>
<reference evidence="3" key="1">
    <citation type="submission" date="2011-07" db="EMBL/GenBank/DDBJ databases">
        <authorList>
            <consortium name="Caenorhabditis brenneri Sequencing and Analysis Consortium"/>
            <person name="Wilson R.K."/>
        </authorList>
    </citation>
    <scope>NUCLEOTIDE SEQUENCE [LARGE SCALE GENOMIC DNA]</scope>
    <source>
        <strain evidence="3">PB2801</strain>
    </source>
</reference>
<proteinExistence type="predicted"/>
<dbReference type="Proteomes" id="UP000008068">
    <property type="component" value="Unassembled WGS sequence"/>
</dbReference>
<protein>
    <submittedName>
        <fullName evidence="2">Uncharacterized protein</fullName>
    </submittedName>
</protein>
<evidence type="ECO:0000256" key="1">
    <source>
        <dbReference type="SAM" id="MobiDB-lite"/>
    </source>
</evidence>
<dbReference type="InParanoid" id="G0MRD3"/>
<accession>G0MRD3</accession>
<name>G0MRD3_CAEBE</name>
<evidence type="ECO:0000313" key="2">
    <source>
        <dbReference type="EMBL" id="EGT41974.1"/>
    </source>
</evidence>
<sequence length="228" mass="25841">MNYQKAPDDYDPQGDYLNMDSSSHFSDHVTPNMLMENSLKRKLDNIGQETLPKMSRRFESLEDGGIVILKEPKEEPSEEAEVSKYPTRSSFMSCEHPEQSACGIDFLKQMQSLVGTFNSMHLLDIGHTIENKIRETQVDGLTVTNKTITMALESALHYVVRNVSLTGTIEDSVTLREFLLVFRATTFHLADFSEAINEVQRETGFVEKRAPFQKIQNALQFALGFVLP</sequence>
<evidence type="ECO:0000313" key="3">
    <source>
        <dbReference type="Proteomes" id="UP000008068"/>
    </source>
</evidence>
<dbReference type="AlphaFoldDB" id="G0MRD3"/>
<organism evidence="3">
    <name type="scientific">Caenorhabditis brenneri</name>
    <name type="common">Nematode worm</name>
    <dbReference type="NCBI Taxonomy" id="135651"/>
    <lineage>
        <taxon>Eukaryota</taxon>
        <taxon>Metazoa</taxon>
        <taxon>Ecdysozoa</taxon>
        <taxon>Nematoda</taxon>
        <taxon>Chromadorea</taxon>
        <taxon>Rhabditida</taxon>
        <taxon>Rhabditina</taxon>
        <taxon>Rhabditomorpha</taxon>
        <taxon>Rhabditoidea</taxon>
        <taxon>Rhabditidae</taxon>
        <taxon>Peloderinae</taxon>
        <taxon>Caenorhabditis</taxon>
    </lineage>
</organism>
<gene>
    <name evidence="2" type="ORF">CAEBREN_28179</name>
</gene>
<dbReference type="HOGENOM" id="CLU_1215706_0_0_1"/>
<keyword evidence="3" id="KW-1185">Reference proteome</keyword>
<feature type="region of interest" description="Disordered" evidence="1">
    <location>
        <begin position="1"/>
        <end position="23"/>
    </location>
</feature>
<dbReference type="EMBL" id="GL379808">
    <property type="protein sequence ID" value="EGT41974.1"/>
    <property type="molecule type" value="Genomic_DNA"/>
</dbReference>